<accession>A0A8K0JYA8</accession>
<proteinExistence type="predicted"/>
<dbReference type="CDD" id="cd00063">
    <property type="entry name" value="FN3"/>
    <property type="match status" value="1"/>
</dbReference>
<dbReference type="InterPro" id="IPR013783">
    <property type="entry name" value="Ig-like_fold"/>
</dbReference>
<dbReference type="Proteomes" id="UP000792457">
    <property type="component" value="Unassembled WGS sequence"/>
</dbReference>
<feature type="region of interest" description="Disordered" evidence="1">
    <location>
        <begin position="197"/>
        <end position="239"/>
    </location>
</feature>
<dbReference type="InterPro" id="IPR032073">
    <property type="entry name" value="FNDC5_C"/>
</dbReference>
<name>A0A8K0JYA8_LADFU</name>
<dbReference type="PROSITE" id="PS50853">
    <property type="entry name" value="FN3"/>
    <property type="match status" value="1"/>
</dbReference>
<dbReference type="SUPFAM" id="SSF49265">
    <property type="entry name" value="Fibronectin type III"/>
    <property type="match status" value="1"/>
</dbReference>
<dbReference type="AlphaFoldDB" id="A0A8K0JYA8"/>
<reference evidence="4" key="1">
    <citation type="submission" date="2013-04" db="EMBL/GenBank/DDBJ databases">
        <authorList>
            <person name="Qu J."/>
            <person name="Murali S.C."/>
            <person name="Bandaranaike D."/>
            <person name="Bellair M."/>
            <person name="Blankenburg K."/>
            <person name="Chao H."/>
            <person name="Dinh H."/>
            <person name="Doddapaneni H."/>
            <person name="Downs B."/>
            <person name="Dugan-Rocha S."/>
            <person name="Elkadiri S."/>
            <person name="Gnanaolivu R.D."/>
            <person name="Hernandez B."/>
            <person name="Javaid M."/>
            <person name="Jayaseelan J.C."/>
            <person name="Lee S."/>
            <person name="Li M."/>
            <person name="Ming W."/>
            <person name="Munidasa M."/>
            <person name="Muniz J."/>
            <person name="Nguyen L."/>
            <person name="Ongeri F."/>
            <person name="Osuji N."/>
            <person name="Pu L.-L."/>
            <person name="Puazo M."/>
            <person name="Qu C."/>
            <person name="Quiroz J."/>
            <person name="Raj R."/>
            <person name="Weissenberger G."/>
            <person name="Xin Y."/>
            <person name="Zou X."/>
            <person name="Han Y."/>
            <person name="Richards S."/>
            <person name="Worley K."/>
            <person name="Muzny D."/>
            <person name="Gibbs R."/>
        </authorList>
    </citation>
    <scope>NUCLEOTIDE SEQUENCE</scope>
    <source>
        <strain evidence="4">Sampled in the wild</strain>
    </source>
</reference>
<keyword evidence="5" id="KW-1185">Reference proteome</keyword>
<evidence type="ECO:0000256" key="1">
    <source>
        <dbReference type="SAM" id="MobiDB-lite"/>
    </source>
</evidence>
<evidence type="ECO:0000256" key="2">
    <source>
        <dbReference type="SAM" id="Phobius"/>
    </source>
</evidence>
<evidence type="ECO:0000259" key="3">
    <source>
        <dbReference type="PROSITE" id="PS50853"/>
    </source>
</evidence>
<evidence type="ECO:0000313" key="4">
    <source>
        <dbReference type="EMBL" id="KAG8224339.1"/>
    </source>
</evidence>
<dbReference type="EMBL" id="KZ308192">
    <property type="protein sequence ID" value="KAG8224339.1"/>
    <property type="molecule type" value="Genomic_DNA"/>
</dbReference>
<dbReference type="InterPro" id="IPR003961">
    <property type="entry name" value="FN3_dom"/>
</dbReference>
<dbReference type="Pfam" id="PF16066">
    <property type="entry name" value="DUF4808"/>
    <property type="match status" value="1"/>
</dbReference>
<dbReference type="Pfam" id="PF00041">
    <property type="entry name" value="fn3"/>
    <property type="match status" value="1"/>
</dbReference>
<dbReference type="PANTHER" id="PTHR21104:SF2">
    <property type="entry name" value="FIBRONECTIN TYPE-III DOMAIN-CONTAINING PROTEIN"/>
    <property type="match status" value="1"/>
</dbReference>
<comment type="caution">
    <text evidence="4">The sequence shown here is derived from an EMBL/GenBank/DDBJ whole genome shotgun (WGS) entry which is preliminary data.</text>
</comment>
<dbReference type="SMART" id="SM00060">
    <property type="entry name" value="FN3"/>
    <property type="match status" value="1"/>
</dbReference>
<feature type="compositionally biased region" description="Low complexity" evidence="1">
    <location>
        <begin position="197"/>
        <end position="213"/>
    </location>
</feature>
<organism evidence="4 5">
    <name type="scientific">Ladona fulva</name>
    <name type="common">Scarce chaser dragonfly</name>
    <name type="synonym">Libellula fulva</name>
    <dbReference type="NCBI Taxonomy" id="123851"/>
    <lineage>
        <taxon>Eukaryota</taxon>
        <taxon>Metazoa</taxon>
        <taxon>Ecdysozoa</taxon>
        <taxon>Arthropoda</taxon>
        <taxon>Hexapoda</taxon>
        <taxon>Insecta</taxon>
        <taxon>Pterygota</taxon>
        <taxon>Palaeoptera</taxon>
        <taxon>Odonata</taxon>
        <taxon>Epiprocta</taxon>
        <taxon>Anisoptera</taxon>
        <taxon>Libelluloidea</taxon>
        <taxon>Libellulidae</taxon>
        <taxon>Ladona</taxon>
    </lineage>
</organism>
<protein>
    <recommendedName>
        <fullName evidence="3">Fibronectin type-III domain-containing protein</fullName>
    </recommendedName>
</protein>
<feature type="domain" description="Fibronectin type-III" evidence="3">
    <location>
        <begin position="35"/>
        <end position="123"/>
    </location>
</feature>
<dbReference type="OrthoDB" id="9949424at2759"/>
<dbReference type="InterPro" id="IPR036116">
    <property type="entry name" value="FN3_sf"/>
</dbReference>
<dbReference type="PANTHER" id="PTHR21104">
    <property type="entry name" value="FIBRONECTIN TYPE III DOMAIN-CONTAINING PROTEIN"/>
    <property type="match status" value="1"/>
</dbReference>
<feature type="transmembrane region" description="Helical" evidence="2">
    <location>
        <begin position="149"/>
        <end position="170"/>
    </location>
</feature>
<gene>
    <name evidence="4" type="ORF">J437_LFUL004295</name>
</gene>
<sequence>MNFGKRSEKNRFFSASKGGVLIAMENDKRRSVPGSPENVTVVFLNATSVKVTWDATHGQAEKYDVVYKPTDASYRVVAVVAGNTGAVTLEGLQADRQYQVSVAAVRAGKKFRSRPVVFRTLDPGNHLHTSTASIGPMVAATGGTFQVRGIEVCIVLLVLAVWAGAIALFFNRWGKIRMLLPYQPDYKEQMKAAAAAAAGGQPPPGGAAVVVGPPTGPGGGSGVAPPSISCQQPGQSCSQ</sequence>
<evidence type="ECO:0000313" key="5">
    <source>
        <dbReference type="Proteomes" id="UP000792457"/>
    </source>
</evidence>
<keyword evidence="2" id="KW-1133">Transmembrane helix</keyword>
<feature type="compositionally biased region" description="Polar residues" evidence="1">
    <location>
        <begin position="228"/>
        <end position="239"/>
    </location>
</feature>
<reference evidence="4" key="2">
    <citation type="submission" date="2017-10" db="EMBL/GenBank/DDBJ databases">
        <title>Ladona fulva Genome sequencing and assembly.</title>
        <authorList>
            <person name="Murali S."/>
            <person name="Richards S."/>
            <person name="Bandaranaike D."/>
            <person name="Bellair M."/>
            <person name="Blankenburg K."/>
            <person name="Chao H."/>
            <person name="Dinh H."/>
            <person name="Doddapaneni H."/>
            <person name="Dugan-Rocha S."/>
            <person name="Elkadiri S."/>
            <person name="Gnanaolivu R."/>
            <person name="Hernandez B."/>
            <person name="Skinner E."/>
            <person name="Javaid M."/>
            <person name="Lee S."/>
            <person name="Li M."/>
            <person name="Ming W."/>
            <person name="Munidasa M."/>
            <person name="Muniz J."/>
            <person name="Nguyen L."/>
            <person name="Hughes D."/>
            <person name="Osuji N."/>
            <person name="Pu L.-L."/>
            <person name="Puazo M."/>
            <person name="Qu C."/>
            <person name="Quiroz J."/>
            <person name="Raj R."/>
            <person name="Weissenberger G."/>
            <person name="Xin Y."/>
            <person name="Zou X."/>
            <person name="Han Y."/>
            <person name="Worley K."/>
            <person name="Muzny D."/>
            <person name="Gibbs R."/>
        </authorList>
    </citation>
    <scope>NUCLEOTIDE SEQUENCE</scope>
    <source>
        <strain evidence="4">Sampled in the wild</strain>
    </source>
</reference>
<feature type="non-terminal residue" evidence="4">
    <location>
        <position position="239"/>
    </location>
</feature>
<keyword evidence="2" id="KW-0812">Transmembrane</keyword>
<dbReference type="Gene3D" id="2.60.40.10">
    <property type="entry name" value="Immunoglobulins"/>
    <property type="match status" value="1"/>
</dbReference>
<keyword evidence="2" id="KW-0472">Membrane</keyword>